<keyword evidence="1" id="KW-0812">Transmembrane</keyword>
<evidence type="ECO:0000256" key="1">
    <source>
        <dbReference type="SAM" id="Phobius"/>
    </source>
</evidence>
<dbReference type="STRING" id="1227499.C493_01774"/>
<protein>
    <submittedName>
        <fullName evidence="2">Uncharacterized protein</fullName>
    </submittedName>
</protein>
<dbReference type="EMBL" id="AOHZ01000010">
    <property type="protein sequence ID" value="ELY61787.1"/>
    <property type="molecule type" value="Genomic_DNA"/>
</dbReference>
<comment type="caution">
    <text evidence="2">The sequence shown here is derived from an EMBL/GenBank/DDBJ whole genome shotgun (WGS) entry which is preliminary data.</text>
</comment>
<dbReference type="Proteomes" id="UP000011602">
    <property type="component" value="Unassembled WGS sequence"/>
</dbReference>
<keyword evidence="1" id="KW-0472">Membrane</keyword>
<dbReference type="eggNOG" id="arCOG10735">
    <property type="taxonomic scope" value="Archaea"/>
</dbReference>
<feature type="transmembrane region" description="Helical" evidence="1">
    <location>
        <begin position="66"/>
        <end position="90"/>
    </location>
</feature>
<proteinExistence type="predicted"/>
<dbReference type="PATRIC" id="fig|1227499.3.peg.360"/>
<feature type="transmembrane region" description="Helical" evidence="1">
    <location>
        <begin position="33"/>
        <end position="54"/>
    </location>
</feature>
<evidence type="ECO:0000313" key="2">
    <source>
        <dbReference type="EMBL" id="ELY61787.1"/>
    </source>
</evidence>
<keyword evidence="3" id="KW-1185">Reference proteome</keyword>
<name>L9XJM1_9EURY</name>
<gene>
    <name evidence="2" type="ORF">C493_01774</name>
</gene>
<keyword evidence="1" id="KW-1133">Transmembrane helix</keyword>
<dbReference type="AlphaFoldDB" id="L9XJM1"/>
<reference evidence="2 3" key="1">
    <citation type="journal article" date="2014" name="PLoS Genet.">
        <title>Phylogenetically driven sequencing of extremely halophilic archaea reveals strategies for static and dynamic osmo-response.</title>
        <authorList>
            <person name="Becker E.A."/>
            <person name="Seitzer P.M."/>
            <person name="Tritt A."/>
            <person name="Larsen D."/>
            <person name="Krusor M."/>
            <person name="Yao A.I."/>
            <person name="Wu D."/>
            <person name="Madern D."/>
            <person name="Eisen J.A."/>
            <person name="Darling A.E."/>
            <person name="Facciotti M.T."/>
        </authorList>
    </citation>
    <scope>NUCLEOTIDE SEQUENCE [LARGE SCALE GENOMIC DNA]</scope>
    <source>
        <strain evidence="2 3">JCM 12255</strain>
    </source>
</reference>
<sequence>MSGLSGLESVTPVLVSDLGFEAYTALSALERSGFQLVATLAVAVVVLGLLQGYGPTTVSTARRSPVISVCVGLPSVLVVVGLTSVGYLLVGTSLGTFFGIPMAVFGAAVLVVLTVLGFVTIGRAIAARLGRDRLWVGVVVGSAVAGLAGLSIPLTVAVAGMAGMLGLGAGARVLVSTGGVSRPDERTVPPANKI</sequence>
<organism evidence="2 3">
    <name type="scientific">Natronolimnohabitans innermongolicus JCM 12255</name>
    <dbReference type="NCBI Taxonomy" id="1227499"/>
    <lineage>
        <taxon>Archaea</taxon>
        <taxon>Methanobacteriati</taxon>
        <taxon>Methanobacteriota</taxon>
        <taxon>Stenosarchaea group</taxon>
        <taxon>Halobacteria</taxon>
        <taxon>Halobacteriales</taxon>
        <taxon>Natrialbaceae</taxon>
        <taxon>Natronolimnohabitans</taxon>
    </lineage>
</organism>
<feature type="transmembrane region" description="Helical" evidence="1">
    <location>
        <begin position="96"/>
        <end position="122"/>
    </location>
</feature>
<feature type="transmembrane region" description="Helical" evidence="1">
    <location>
        <begin position="134"/>
        <end position="152"/>
    </location>
</feature>
<evidence type="ECO:0000313" key="3">
    <source>
        <dbReference type="Proteomes" id="UP000011602"/>
    </source>
</evidence>
<accession>L9XJM1</accession>